<keyword evidence="5" id="KW-0805">Transcription regulation</keyword>
<feature type="domain" description="C2H2-type" evidence="9">
    <location>
        <begin position="441"/>
        <end position="471"/>
    </location>
</feature>
<feature type="domain" description="C2H2-type" evidence="9">
    <location>
        <begin position="255"/>
        <end position="283"/>
    </location>
</feature>
<sequence>MLSWQELKYHCRTCLIKLEFYEENVQDTKKFVVISKFPDVQRLIGLCLTTRTSCGLEDLESHMPNLCRVCFEKWDEFSRLYQLLLKTNEKLKKLARTCSPNDSVYTGTIEEENKIFIETETTANLIEVEKYETSSPFYQDSRSNSMLEPVAEQNNIDETPLSDENVSSISPSKYDIKTDTSQDSDSDSTFPDRNDDFNATSETPTDDTKETITKPKQRRGRRRNPPNDRNTRLHITAKACRNKYANAANAKKALYRCEPCKKYFYEKMRYEGHVKIVHEGVKKGYECQECGKAYKFYKNLTEHITSNHSASPSENLLCQLCNKQFKTQTTLKNHMKIKHPTDPESTINSRRVICDQCGFLAASVESLTAHIKNLHTEAEHFKCEQCPKVFKCRYYLKHHTMTHHSEVKIKPFKCNFCEMAFSRRNGLTKHELTHLDYTERIKCDFEGCDVRFLNTDAKKRHTRLVHLKEKQHICDICGEAFGIKATLRHHRYIHTGEKPYKCPECGQGFRQHTAMKTHAKTHLKAAKTIVQSAEAVQ</sequence>
<keyword evidence="2" id="KW-0677">Repeat</keyword>
<evidence type="ECO:0000313" key="10">
    <source>
        <dbReference type="EnsemblMetazoa" id="MDOA005882-PA"/>
    </source>
</evidence>
<dbReference type="Pfam" id="PF12171">
    <property type="entry name" value="zf-C2H2_jaz"/>
    <property type="match status" value="1"/>
</dbReference>
<dbReference type="VEuPathDB" id="VectorBase:MDOMA2_005961"/>
<evidence type="ECO:0000259" key="9">
    <source>
        <dbReference type="PROSITE" id="PS50157"/>
    </source>
</evidence>
<feature type="domain" description="C2H2-type" evidence="9">
    <location>
        <begin position="285"/>
        <end position="313"/>
    </location>
</feature>
<gene>
    <name evidence="10" type="primary">101891659</name>
    <name evidence="12" type="synonym">LOC101891659</name>
</gene>
<keyword evidence="4" id="KW-0862">Zinc</keyword>
<feature type="region of interest" description="Disordered" evidence="8">
    <location>
        <begin position="155"/>
        <end position="231"/>
    </location>
</feature>
<feature type="compositionally biased region" description="Basic residues" evidence="8">
    <location>
        <begin position="215"/>
        <end position="224"/>
    </location>
</feature>
<feature type="domain" description="C2H2-type" evidence="9">
    <location>
        <begin position="412"/>
        <end position="439"/>
    </location>
</feature>
<dbReference type="PANTHER" id="PTHR23234:SF10">
    <property type="entry name" value="RIKEN CDNA 6720489N17 GENE-RELATED"/>
    <property type="match status" value="1"/>
</dbReference>
<dbReference type="SUPFAM" id="SSF57667">
    <property type="entry name" value="beta-beta-alpha zinc fingers"/>
    <property type="match status" value="4"/>
</dbReference>
<keyword evidence="3 7" id="KW-0863">Zinc-finger</keyword>
<evidence type="ECO:0000256" key="3">
    <source>
        <dbReference type="ARBA" id="ARBA00022771"/>
    </source>
</evidence>
<dbReference type="SMART" id="SM00355">
    <property type="entry name" value="ZnF_C2H2"/>
    <property type="match status" value="9"/>
</dbReference>
<evidence type="ECO:0000256" key="5">
    <source>
        <dbReference type="ARBA" id="ARBA00023015"/>
    </source>
</evidence>
<evidence type="ECO:0000256" key="1">
    <source>
        <dbReference type="ARBA" id="ARBA00022723"/>
    </source>
</evidence>
<dbReference type="InterPro" id="IPR022755">
    <property type="entry name" value="Znf_C2H2_jaz"/>
</dbReference>
<dbReference type="VEuPathDB" id="VectorBase:MDOA005882"/>
<evidence type="ECO:0000256" key="6">
    <source>
        <dbReference type="ARBA" id="ARBA00023163"/>
    </source>
</evidence>
<organism evidence="10">
    <name type="scientific">Musca domestica</name>
    <name type="common">House fly</name>
    <dbReference type="NCBI Taxonomy" id="7370"/>
    <lineage>
        <taxon>Eukaryota</taxon>
        <taxon>Metazoa</taxon>
        <taxon>Ecdysozoa</taxon>
        <taxon>Arthropoda</taxon>
        <taxon>Hexapoda</taxon>
        <taxon>Insecta</taxon>
        <taxon>Pterygota</taxon>
        <taxon>Neoptera</taxon>
        <taxon>Endopterygota</taxon>
        <taxon>Diptera</taxon>
        <taxon>Brachycera</taxon>
        <taxon>Muscomorpha</taxon>
        <taxon>Muscoidea</taxon>
        <taxon>Muscidae</taxon>
        <taxon>Musca</taxon>
    </lineage>
</organism>
<evidence type="ECO:0000256" key="8">
    <source>
        <dbReference type="SAM" id="MobiDB-lite"/>
    </source>
</evidence>
<dbReference type="Pfam" id="PF00096">
    <property type="entry name" value="zf-C2H2"/>
    <property type="match status" value="3"/>
</dbReference>
<accession>A0A1I8MKK5</accession>
<dbReference type="PROSITE" id="PS00028">
    <property type="entry name" value="ZINC_FINGER_C2H2_1"/>
    <property type="match status" value="8"/>
</dbReference>
<dbReference type="InterPro" id="IPR013087">
    <property type="entry name" value="Znf_C2H2_type"/>
</dbReference>
<dbReference type="STRING" id="7370.A0A1I8MKK5"/>
<evidence type="ECO:0000313" key="12">
    <source>
        <dbReference type="RefSeq" id="XP_005186701.1"/>
    </source>
</evidence>
<evidence type="ECO:0000256" key="2">
    <source>
        <dbReference type="ARBA" id="ARBA00022737"/>
    </source>
</evidence>
<protein>
    <submittedName>
        <fullName evidence="12">Zinc finger protein 37 isoform X1</fullName>
    </submittedName>
</protein>
<dbReference type="Proteomes" id="UP001652621">
    <property type="component" value="Unplaced"/>
</dbReference>
<feature type="domain" description="C2H2-type" evidence="9">
    <location>
        <begin position="472"/>
        <end position="499"/>
    </location>
</feature>
<evidence type="ECO:0000313" key="11">
    <source>
        <dbReference type="Proteomes" id="UP001652621"/>
    </source>
</evidence>
<dbReference type="GO" id="GO:0008270">
    <property type="term" value="F:zinc ion binding"/>
    <property type="evidence" value="ECO:0007669"/>
    <property type="project" value="UniProtKB-KW"/>
</dbReference>
<dbReference type="FunFam" id="3.30.160.60:FF:000621">
    <property type="entry name" value="FLT3-interacting zinc finger 1"/>
    <property type="match status" value="1"/>
</dbReference>
<evidence type="ECO:0000256" key="4">
    <source>
        <dbReference type="ARBA" id="ARBA00022833"/>
    </source>
</evidence>
<dbReference type="InterPro" id="IPR012934">
    <property type="entry name" value="Znf_AD"/>
</dbReference>
<dbReference type="InterPro" id="IPR036236">
    <property type="entry name" value="Znf_C2H2_sf"/>
</dbReference>
<dbReference type="SMART" id="SM00868">
    <property type="entry name" value="zf-AD"/>
    <property type="match status" value="1"/>
</dbReference>
<dbReference type="EnsemblMetazoa" id="MDOA005882-RA">
    <property type="protein sequence ID" value="MDOA005882-PA"/>
    <property type="gene ID" value="MDOA005882"/>
</dbReference>
<dbReference type="eggNOG" id="KOG1721">
    <property type="taxonomic scope" value="Eukaryota"/>
</dbReference>
<feature type="domain" description="C2H2-type" evidence="9">
    <location>
        <begin position="316"/>
        <end position="344"/>
    </location>
</feature>
<feature type="domain" description="C2H2-type" evidence="9">
    <location>
        <begin position="381"/>
        <end position="408"/>
    </location>
</feature>
<dbReference type="PANTHER" id="PTHR23234">
    <property type="entry name" value="ZNF44 PROTEIN"/>
    <property type="match status" value="1"/>
</dbReference>
<dbReference type="GeneID" id="101891659"/>
<feature type="compositionally biased region" description="Polar residues" evidence="8">
    <location>
        <begin position="155"/>
        <end position="171"/>
    </location>
</feature>
<dbReference type="KEGG" id="mde:101891659"/>
<feature type="domain" description="C2H2-type" evidence="9">
    <location>
        <begin position="500"/>
        <end position="527"/>
    </location>
</feature>
<dbReference type="PROSITE" id="PS50157">
    <property type="entry name" value="ZINC_FINGER_C2H2_2"/>
    <property type="match status" value="8"/>
</dbReference>
<dbReference type="OrthoDB" id="6077919at2759"/>
<dbReference type="GO" id="GO:0005634">
    <property type="term" value="C:nucleus"/>
    <property type="evidence" value="ECO:0007669"/>
    <property type="project" value="InterPro"/>
</dbReference>
<dbReference type="RefSeq" id="XP_005186701.1">
    <property type="nucleotide sequence ID" value="XM_005186644.3"/>
</dbReference>
<dbReference type="InterPro" id="IPR050758">
    <property type="entry name" value="Znf_C2H2-type"/>
</dbReference>
<keyword evidence="6" id="KW-0804">Transcription</keyword>
<reference evidence="12" key="2">
    <citation type="submission" date="2025-04" db="UniProtKB">
        <authorList>
            <consortium name="RefSeq"/>
        </authorList>
    </citation>
    <scope>IDENTIFICATION</scope>
    <source>
        <strain evidence="12">Aabys</strain>
    </source>
</reference>
<reference evidence="10" key="1">
    <citation type="submission" date="2020-05" db="UniProtKB">
        <authorList>
            <consortium name="EnsemblMetazoa"/>
        </authorList>
    </citation>
    <scope>IDENTIFICATION</scope>
    <source>
        <strain evidence="10">Aabys</strain>
    </source>
</reference>
<dbReference type="AlphaFoldDB" id="A0A1I8MKK5"/>
<dbReference type="Gene3D" id="3.30.160.60">
    <property type="entry name" value="Classic Zinc Finger"/>
    <property type="match status" value="7"/>
</dbReference>
<dbReference type="FunFam" id="3.30.160.60:FF:000176">
    <property type="entry name" value="zinc finger protein 70"/>
    <property type="match status" value="1"/>
</dbReference>
<evidence type="ECO:0000256" key="7">
    <source>
        <dbReference type="PROSITE-ProRule" id="PRU00042"/>
    </source>
</evidence>
<name>A0A1I8MKK5_MUSDO</name>
<proteinExistence type="predicted"/>
<keyword evidence="1" id="KW-0479">Metal-binding</keyword>
<keyword evidence="11" id="KW-1185">Reference proteome</keyword>